<dbReference type="Proteomes" id="UP000000663">
    <property type="component" value="Chromosome"/>
</dbReference>
<dbReference type="AlphaFoldDB" id="Q0W8G0"/>
<dbReference type="PANTHER" id="PTHR33546">
    <property type="entry name" value="LARGE, MULTIFUNCTIONAL SECRETED PROTEIN-RELATED"/>
    <property type="match status" value="1"/>
</dbReference>
<reference evidence="2 3" key="1">
    <citation type="journal article" date="2006" name="Science">
        <title>Genome of rice cluster I archaea -- the key methane producers in the rice rhizosphere.</title>
        <authorList>
            <person name="Erkel C."/>
            <person name="Kube M."/>
            <person name="Reinhardt R."/>
            <person name="Liesack W."/>
        </authorList>
    </citation>
    <scope>NUCLEOTIDE SEQUENCE [LARGE SCALE GENOMIC DNA]</scope>
    <source>
        <strain evidence="3">DSM 22066 / NBRC 105507 / MRE50</strain>
    </source>
</reference>
<evidence type="ECO:0000259" key="1">
    <source>
        <dbReference type="Pfam" id="PF23500"/>
    </source>
</evidence>
<dbReference type="EC" id="1.1.1.-" evidence="2"/>
<name>Q0W8G0_METAR</name>
<proteinExistence type="predicted"/>
<dbReference type="GO" id="GO:0016491">
    <property type="term" value="F:oxidoreductase activity"/>
    <property type="evidence" value="ECO:0007669"/>
    <property type="project" value="UniProtKB-KW"/>
</dbReference>
<dbReference type="InterPro" id="IPR055557">
    <property type="entry name" value="DUF7133"/>
</dbReference>
<dbReference type="GeneID" id="5142942"/>
<dbReference type="SUPFAM" id="SSF50952">
    <property type="entry name" value="Soluble quinoprotein glucose dehydrogenase"/>
    <property type="match status" value="1"/>
</dbReference>
<dbReference type="OrthoDB" id="6744at2157"/>
<dbReference type="RefSeq" id="WP_012037158.1">
    <property type="nucleotide sequence ID" value="NC_009464.1"/>
</dbReference>
<evidence type="ECO:0000313" key="3">
    <source>
        <dbReference type="Proteomes" id="UP000000663"/>
    </source>
</evidence>
<dbReference type="PATRIC" id="fig|351160.9.peg.2916"/>
<gene>
    <name evidence="2" type="ORF">LRC368</name>
</gene>
<sequence length="368" mass="40159">MYADASVSKKSIAIADKSPPIDQIRLPPGFSIEIYAENVTGARQMALSPNGTLYVGTRQAGKVYAIPDANRDGIADDVITIISGLKQPAGVEFRNSSLYVAEVERVLRYDEIDGRLDNVPAPVVVISGFPETPEHAWKHIRFGPDGLLYIPVGAPVDVIDTPENPMYSSIMRMNPDGTGLEVFASGVRNTLGLDWDPVTGYLWFTENGHNSLNDTGPMDEVNCAPAAGMHFGYPYVHGPGFVDPVYGGEYNLSLVTPPELDLPPHVAPLGLRFYTGTMFPAEYQNQILIAEHGSLDQFKPAGYRIELVTLNERRKAIGRTVFAEGWLQGDKAWGRPVDLLVMPDGSLLVSDDRAGVIYRITYNQHGGA</sequence>
<dbReference type="EMBL" id="AM114193">
    <property type="protein sequence ID" value="CAJ35333.1"/>
    <property type="molecule type" value="Genomic_DNA"/>
</dbReference>
<dbReference type="Pfam" id="PF23500">
    <property type="entry name" value="DUF7133"/>
    <property type="match status" value="1"/>
</dbReference>
<dbReference type="eggNOG" id="arCOG02796">
    <property type="taxonomic scope" value="Archaea"/>
</dbReference>
<keyword evidence="2" id="KW-0560">Oxidoreductase</keyword>
<dbReference type="InterPro" id="IPR011042">
    <property type="entry name" value="6-blade_b-propeller_TolB-like"/>
</dbReference>
<dbReference type="InterPro" id="IPR011041">
    <property type="entry name" value="Quinoprot_gluc/sorb_DH_b-prop"/>
</dbReference>
<protein>
    <submittedName>
        <fullName evidence="2">L-sorbosone dehydrogenase</fullName>
        <ecNumber evidence="2">1.1.1.-</ecNumber>
    </submittedName>
</protein>
<accession>Q0W8G0</accession>
<organism evidence="2 3">
    <name type="scientific">Methanocella arvoryzae (strain DSM 22066 / NBRC 105507 / MRE50)</name>
    <dbReference type="NCBI Taxonomy" id="351160"/>
    <lineage>
        <taxon>Archaea</taxon>
        <taxon>Methanobacteriati</taxon>
        <taxon>Methanobacteriota</taxon>
        <taxon>Stenosarchaea group</taxon>
        <taxon>Methanomicrobia</taxon>
        <taxon>Methanocellales</taxon>
        <taxon>Methanocellaceae</taxon>
        <taxon>Methanocella</taxon>
    </lineage>
</organism>
<keyword evidence="3" id="KW-1185">Reference proteome</keyword>
<feature type="domain" description="DUF7133" evidence="1">
    <location>
        <begin position="21"/>
        <end position="353"/>
    </location>
</feature>
<dbReference type="PANTHER" id="PTHR33546:SF1">
    <property type="entry name" value="LARGE, MULTIFUNCTIONAL SECRETED PROTEIN"/>
    <property type="match status" value="1"/>
</dbReference>
<dbReference type="Gene3D" id="2.120.10.30">
    <property type="entry name" value="TolB, C-terminal domain"/>
    <property type="match status" value="1"/>
</dbReference>
<evidence type="ECO:0000313" key="2">
    <source>
        <dbReference type="EMBL" id="CAJ35333.1"/>
    </source>
</evidence>
<dbReference type="KEGG" id="rci:LRC368"/>